<proteinExistence type="predicted"/>
<dbReference type="Proteomes" id="UP001155586">
    <property type="component" value="Unassembled WGS sequence"/>
</dbReference>
<comment type="caution">
    <text evidence="1">The sequence shown here is derived from an EMBL/GenBank/DDBJ whole genome shotgun (WGS) entry which is preliminary data.</text>
</comment>
<organism evidence="1 2">
    <name type="scientific">Vibrio paucivorans</name>
    <dbReference type="NCBI Taxonomy" id="2829489"/>
    <lineage>
        <taxon>Bacteria</taxon>
        <taxon>Pseudomonadati</taxon>
        <taxon>Pseudomonadota</taxon>
        <taxon>Gammaproteobacteria</taxon>
        <taxon>Vibrionales</taxon>
        <taxon>Vibrionaceae</taxon>
        <taxon>Vibrio</taxon>
    </lineage>
</organism>
<evidence type="ECO:0000313" key="1">
    <source>
        <dbReference type="EMBL" id="MCW8332814.1"/>
    </source>
</evidence>
<name>A0A9X3HPR0_9VIBR</name>
<dbReference type="EMBL" id="JAKRRX010000010">
    <property type="protein sequence ID" value="MCW8332814.1"/>
    <property type="molecule type" value="Genomic_DNA"/>
</dbReference>
<dbReference type="RefSeq" id="WP_265686529.1">
    <property type="nucleotide sequence ID" value="NZ_JAKRRX010000010.1"/>
</dbReference>
<dbReference type="SUPFAM" id="SSF53383">
    <property type="entry name" value="PLP-dependent transferases"/>
    <property type="match status" value="1"/>
</dbReference>
<reference evidence="1" key="1">
    <citation type="submission" date="2022-02" db="EMBL/GenBank/DDBJ databases">
        <title>Vibrio sp. nov., a new bacterium isolated from Bohai sea, China.</title>
        <authorList>
            <person name="Yuan Y."/>
        </authorList>
    </citation>
    <scope>NUCLEOTIDE SEQUENCE</scope>
    <source>
        <strain evidence="1">DBSS07</strain>
    </source>
</reference>
<sequence length="321" mass="37061">MKFGFGGYGELELPVRRNQLHDDAVALQSARAAFYLYLSSNKVRKIYIPEYLCTSLDSVFSTLNISIQKYTINSRFLPSKKIELMNDERLVIVNYFGLCDEGISKYLESYSDFSNVIIDNSQALFSPVIGGITTIYSPRKFLGIPDGGFLYSRDINDEPVEFFDSSRSSVHLLLRAAGEINKGYDEFLRAEAALENHEPRKMSKISRRIIDSIELKNVIDRRVNNFTKMHEHFSSINSLTFDLSSKTVPLCYPLKLNSSIDSIWKKLLTYDVYLPRYWEVEKSSSSYEYYDKTLFLPIDQRLDDQDVERLACLIIELINNE</sequence>
<dbReference type="AlphaFoldDB" id="A0A9X3HPR0"/>
<dbReference type="InterPro" id="IPR015424">
    <property type="entry name" value="PyrdxlP-dep_Trfase"/>
</dbReference>
<evidence type="ECO:0008006" key="3">
    <source>
        <dbReference type="Google" id="ProtNLM"/>
    </source>
</evidence>
<keyword evidence="2" id="KW-1185">Reference proteome</keyword>
<evidence type="ECO:0000313" key="2">
    <source>
        <dbReference type="Proteomes" id="UP001155586"/>
    </source>
</evidence>
<gene>
    <name evidence="1" type="ORF">MD483_03080</name>
</gene>
<accession>A0A9X3HPR0</accession>
<protein>
    <recommendedName>
        <fullName evidence="3">DegT/DnrJ/EryC1/StrS aminotransferase family protein</fullName>
    </recommendedName>
</protein>